<feature type="non-terminal residue" evidence="4">
    <location>
        <position position="1"/>
    </location>
</feature>
<keyword evidence="5" id="KW-1185">Reference proteome</keyword>
<dbReference type="Pfam" id="PF00078">
    <property type="entry name" value="RVT_1"/>
    <property type="match status" value="1"/>
</dbReference>
<dbReference type="CDD" id="cd01650">
    <property type="entry name" value="RT_nLTR_like"/>
    <property type="match status" value="1"/>
</dbReference>
<reference evidence="4" key="1">
    <citation type="journal article" date="2021" name="Mol. Plant Microbe Interact.">
        <title>Complete Genome Sequence of the Plant-Pathogenic Fungus Colletotrichum lupini.</title>
        <authorList>
            <person name="Baroncelli R."/>
            <person name="Pensec F."/>
            <person name="Da Lio D."/>
            <person name="Boufleur T."/>
            <person name="Vicente I."/>
            <person name="Sarrocco S."/>
            <person name="Picot A."/>
            <person name="Baraldi E."/>
            <person name="Sukno S."/>
            <person name="Thon M."/>
            <person name="Le Floch G."/>
        </authorList>
    </citation>
    <scope>NUCLEOTIDE SEQUENCE</scope>
    <source>
        <strain evidence="4">IMI 504893</strain>
    </source>
</reference>
<sequence length="1371" mass="155551">TSNPTDELPDEAVYGGGYEALRDSVNSIIHPYIKRGAQACLLHSYHPDAFKPSITVILPKLNKDDYTSPKAYRPVALLSVVGKLIERIVANRLKKLALEHSDLIPSTQFGLPGKSTTKALEHLVNLVQQCWSPIGRAKLKATLMTIDITGAYDHVRRFELLKILRQKGVPDWIVRFVWSFLSDRKTVLKLPGHTSEEFWVDIGIPQGSPLSPILFLFFSSPILEALQVSCPFASFALAMSYVDDTNILVTSPSEARNCEALKFLYDNLVRWASPNDIFFGPHKTFVMHFRKSGSHGPPSTELPDIPGLSKNCLQTELLLLGVVVDSKLTWAAHIEQVITKVRRRMIHLRRISGSTWGPSLHEMKKLYVSSVLPIFSYACPVWFVDGRGQKIRGQLTKTLVQSLDAEQARFLRFIAGGFEASASEVVHKELHMIQLSVYLEQLALRHRINNLYSPEYRDLEAMWDNVFTDIATVQELGAHPYKALYGQAESLWLEMRERSEAEGWADPKRRKAIIKAYLKDISMERSSLAWDRYRNDRSGKVRNINRNTPALKENWGPESLKYYQGLTRAQSSMLFQCRSGVIGLNGYLFSLKANLVETHRCRCGHPMQTAEHLFAHCKQLTFERSRLRKHVGVINFDLLVTTEANVATAWAIRHFDIAHSQPSAASRLRRRLIALTLYTSGPSIVAIMARPASMCLPRDPGIRTGPAVHGACDVAQPNSAPPEGTSPLLGRAHVGHDGHSVELAALGDVGSDEDGKNLCELWYGKYDKAASDHCGRPWRPTIAANHYGRPLPSTFPAGAAALARLNTSHVSPLCLWLSNTTFNNRCISSSPKPHDSKSFARHLRSSHTHDFYVTERKYHAMATFFHLPRELRDMIYRLYVVSDGGYVLNPESNRLRNAMGRPIDLALTYTCKRIAEEMRGIALEANTITVSTFYSPYERHRARDFDVVMTMLHDSLQRDLNHAELFLWDDICAEISGTFPQFTPVLDMIKHDTWHSTQGRSSKQGPWGEPPSVHRDFVRFALQTISNLDYRHRFNDEFAKAFCKRDGTRPLVDLDPAPWMIPTQYDLRQMVDALGGKSSFRSFGFLGGWMGSESATRRAMYRYSAAAVAIRFLESNSLETRAHLRDIVLIEDRESVSNPACHAMGLIPFCQENPAMRIERRVSLWHNAFFYHSSISEAIGWRTKEYRQLEANEISFAVARWVIETLPLIPAGMPAKSFTLVLDGEGDPQCTEIFQTVVLRDAAWQQAMDECFQNGDLPPEPYGMRRNSQRNDVAAIWSAFNESYLFDKFPQAMREIVEGTSMVRCTFDPGEIMDVQRLKSVAKRESWSLDHWRVKWYDREKKTYKPTPPLPSWTAIKAGYLSNRHVRPFRR</sequence>
<evidence type="ECO:0000259" key="3">
    <source>
        <dbReference type="PROSITE" id="PS50878"/>
    </source>
</evidence>
<proteinExistence type="predicted"/>
<organism evidence="4 5">
    <name type="scientific">Colletotrichum lupini</name>
    <dbReference type="NCBI Taxonomy" id="145971"/>
    <lineage>
        <taxon>Eukaryota</taxon>
        <taxon>Fungi</taxon>
        <taxon>Dikarya</taxon>
        <taxon>Ascomycota</taxon>
        <taxon>Pezizomycotina</taxon>
        <taxon>Sordariomycetes</taxon>
        <taxon>Hypocreomycetidae</taxon>
        <taxon>Glomerellales</taxon>
        <taxon>Glomerellaceae</taxon>
        <taxon>Colletotrichum</taxon>
        <taxon>Colletotrichum acutatum species complex</taxon>
    </lineage>
</organism>
<dbReference type="InterPro" id="IPR043502">
    <property type="entry name" value="DNA/RNA_pol_sf"/>
</dbReference>
<gene>
    <name evidence="4" type="ORF">CLUP02_13917</name>
</gene>
<dbReference type="PROSITE" id="PS50878">
    <property type="entry name" value="RT_POL"/>
    <property type="match status" value="1"/>
</dbReference>
<dbReference type="EMBL" id="CP019479">
    <property type="protein sequence ID" value="UQC88393.1"/>
    <property type="molecule type" value="Genomic_DNA"/>
</dbReference>
<dbReference type="KEGG" id="clup:CLUP02_13917"/>
<dbReference type="GO" id="GO:0005739">
    <property type="term" value="C:mitochondrion"/>
    <property type="evidence" value="ECO:0007669"/>
    <property type="project" value="UniProtKB-SubCell"/>
</dbReference>
<evidence type="ECO:0000313" key="4">
    <source>
        <dbReference type="EMBL" id="UQC88393.1"/>
    </source>
</evidence>
<dbReference type="GeneID" id="73347862"/>
<evidence type="ECO:0000256" key="2">
    <source>
        <dbReference type="ARBA" id="ARBA00023128"/>
    </source>
</evidence>
<evidence type="ECO:0000256" key="1">
    <source>
        <dbReference type="ARBA" id="ARBA00004173"/>
    </source>
</evidence>
<dbReference type="InterPro" id="IPR000477">
    <property type="entry name" value="RT_dom"/>
</dbReference>
<dbReference type="SUPFAM" id="SSF56672">
    <property type="entry name" value="DNA/RNA polymerases"/>
    <property type="match status" value="1"/>
</dbReference>
<comment type="subcellular location">
    <subcellularLocation>
        <location evidence="1">Mitochondrion</location>
    </subcellularLocation>
</comment>
<accession>A0A9Q8T3C1</accession>
<evidence type="ECO:0000313" key="5">
    <source>
        <dbReference type="Proteomes" id="UP000830671"/>
    </source>
</evidence>
<name>A0A9Q8T3C1_9PEZI</name>
<protein>
    <recommendedName>
        <fullName evidence="3">Reverse transcriptase domain-containing protein</fullName>
    </recommendedName>
</protein>
<dbReference type="PANTHER" id="PTHR33481:SF1">
    <property type="entry name" value="ENDONUCLEASE_EXONUCLEASE_PHOSPHATASE DOMAIN-CONTAINING PROTEIN-RELATED"/>
    <property type="match status" value="1"/>
</dbReference>
<dbReference type="Proteomes" id="UP000830671">
    <property type="component" value="Chromosome 7"/>
</dbReference>
<keyword evidence="2" id="KW-0496">Mitochondrion</keyword>
<feature type="domain" description="Reverse transcriptase" evidence="3">
    <location>
        <begin position="39"/>
        <end position="324"/>
    </location>
</feature>
<dbReference type="RefSeq" id="XP_049149998.1">
    <property type="nucleotide sequence ID" value="XM_049292852.1"/>
</dbReference>
<dbReference type="PANTHER" id="PTHR33481">
    <property type="entry name" value="REVERSE TRANSCRIPTASE"/>
    <property type="match status" value="1"/>
</dbReference>